<dbReference type="RefSeq" id="WP_133430003.1">
    <property type="nucleotide sequence ID" value="NZ_BMCC01000003.1"/>
</dbReference>
<reference evidence="3 4" key="1">
    <citation type="submission" date="2019-01" db="EMBL/GenBank/DDBJ databases">
        <title>Draft genome sequences of the type strains of six Macrococcus species.</title>
        <authorList>
            <person name="Mazhar S."/>
            <person name="Altermann E."/>
            <person name="Hill C."/>
            <person name="Mcauliffe O."/>
        </authorList>
    </citation>
    <scope>NUCLEOTIDE SEQUENCE [LARGE SCALE GENOMIC DNA]</scope>
    <source>
        <strain evidence="3 4">CCM4809</strain>
    </source>
</reference>
<gene>
    <name evidence="3" type="ORF">ERX37_07215</name>
</gene>
<keyword evidence="4" id="KW-1185">Reference proteome</keyword>
<dbReference type="AlphaFoldDB" id="A0A4R6BK24"/>
<dbReference type="Pfam" id="PF00106">
    <property type="entry name" value="adh_short"/>
    <property type="match status" value="1"/>
</dbReference>
<dbReference type="InterPro" id="IPR003560">
    <property type="entry name" value="DHB_DH"/>
</dbReference>
<dbReference type="GO" id="GO:0008667">
    <property type="term" value="F:2,3-dihydro-2,3-dihydroxybenzoate dehydrogenase activity"/>
    <property type="evidence" value="ECO:0007669"/>
    <property type="project" value="InterPro"/>
</dbReference>
<evidence type="ECO:0000256" key="1">
    <source>
        <dbReference type="ARBA" id="ARBA00006484"/>
    </source>
</evidence>
<proteinExistence type="inferred from homology"/>
<evidence type="ECO:0000256" key="2">
    <source>
        <dbReference type="ARBA" id="ARBA00023002"/>
    </source>
</evidence>
<dbReference type="PRINTS" id="PR01397">
    <property type="entry name" value="DHBDHDRGNASE"/>
</dbReference>
<dbReference type="Gene3D" id="3.40.50.720">
    <property type="entry name" value="NAD(P)-binding Rossmann-like Domain"/>
    <property type="match status" value="1"/>
</dbReference>
<dbReference type="GO" id="GO:0019290">
    <property type="term" value="P:siderophore biosynthetic process"/>
    <property type="evidence" value="ECO:0007669"/>
    <property type="project" value="InterPro"/>
</dbReference>
<dbReference type="InterPro" id="IPR002347">
    <property type="entry name" value="SDR_fam"/>
</dbReference>
<accession>A0A4R6BK24</accession>
<dbReference type="InterPro" id="IPR036291">
    <property type="entry name" value="NAD(P)-bd_dom_sf"/>
</dbReference>
<dbReference type="PANTHER" id="PTHR43639">
    <property type="entry name" value="OXIDOREDUCTASE, SHORT-CHAIN DEHYDROGENASE/REDUCTASE FAMILY (AFU_ORTHOLOGUE AFUA_5G02870)"/>
    <property type="match status" value="1"/>
</dbReference>
<dbReference type="PANTHER" id="PTHR43639:SF1">
    <property type="entry name" value="SHORT-CHAIN DEHYDROGENASE_REDUCTASE FAMILY PROTEIN"/>
    <property type="match status" value="1"/>
</dbReference>
<evidence type="ECO:0000313" key="3">
    <source>
        <dbReference type="EMBL" id="TDM01990.1"/>
    </source>
</evidence>
<evidence type="ECO:0000313" key="4">
    <source>
        <dbReference type="Proteomes" id="UP000295328"/>
    </source>
</evidence>
<dbReference type="OrthoDB" id="9803333at2"/>
<dbReference type="EMBL" id="SCWE01000002">
    <property type="protein sequence ID" value="TDM01990.1"/>
    <property type="molecule type" value="Genomic_DNA"/>
</dbReference>
<comment type="caution">
    <text evidence="3">The sequence shown here is derived from an EMBL/GenBank/DDBJ whole genome shotgun (WGS) entry which is preliminary data.</text>
</comment>
<dbReference type="Proteomes" id="UP000295328">
    <property type="component" value="Unassembled WGS sequence"/>
</dbReference>
<dbReference type="CDD" id="cd05233">
    <property type="entry name" value="SDR_c"/>
    <property type="match status" value="1"/>
</dbReference>
<dbReference type="SUPFAM" id="SSF51735">
    <property type="entry name" value="NAD(P)-binding Rossmann-fold domains"/>
    <property type="match status" value="1"/>
</dbReference>
<name>A0A4R6BK24_9STAP</name>
<sequence length="201" mass="22291">MKSILITGVSCKGGIGANLVRHFLEEGYKVFAHGSSEYDYEIGYSDAGDLYQDQFIRLSDCDLSVSENIESLLSELADKDFSHMIICHAYSTQCELGKWNTEDINNHLMTNVTATMLLIQYFKKQLKSEKGCITLFTSGQHLGPIISEIPYAVSKAAITNLGMQCSYALADRNIRVNVVNPGPTDTGYIEKDPAIYQKIAD</sequence>
<organism evidence="3 4">
    <name type="scientific">Macrococcus hajekii</name>
    <dbReference type="NCBI Taxonomy" id="198482"/>
    <lineage>
        <taxon>Bacteria</taxon>
        <taxon>Bacillati</taxon>
        <taxon>Bacillota</taxon>
        <taxon>Bacilli</taxon>
        <taxon>Bacillales</taxon>
        <taxon>Staphylococcaceae</taxon>
        <taxon>Macrococcus</taxon>
    </lineage>
</organism>
<protein>
    <submittedName>
        <fullName evidence="3">SDR family NAD(P)-dependent oxidoreductase</fullName>
    </submittedName>
</protein>
<comment type="similarity">
    <text evidence="1">Belongs to the short-chain dehydrogenases/reductases (SDR) family.</text>
</comment>
<keyword evidence="2" id="KW-0560">Oxidoreductase</keyword>